<feature type="region of interest" description="Disordered" evidence="1">
    <location>
        <begin position="1"/>
        <end position="25"/>
    </location>
</feature>
<proteinExistence type="predicted"/>
<keyword evidence="2" id="KW-0812">Transmembrane</keyword>
<name>A0AA86MZA1_9BACT</name>
<sequence length="94" mass="10426">MRIVRKIGSNEGASEEDGGPAPMQGPSHSPALFTYAGLTLLVLLLAGTWLVWFSQYLYHRMAMQDIYGACARLMPDNRERCADTVIIQRGGARR</sequence>
<evidence type="ECO:0000313" key="4">
    <source>
        <dbReference type="Proteomes" id="UP001179121"/>
    </source>
</evidence>
<gene>
    <name evidence="3" type="ORF">DNFV4_02249</name>
</gene>
<feature type="transmembrane region" description="Helical" evidence="2">
    <location>
        <begin position="32"/>
        <end position="53"/>
    </location>
</feature>
<dbReference type="RefSeq" id="WP_289268589.1">
    <property type="nucleotide sequence ID" value="NZ_OX365700.1"/>
</dbReference>
<keyword evidence="4" id="KW-1185">Reference proteome</keyword>
<dbReference type="Proteomes" id="UP001179121">
    <property type="component" value="Chromosome"/>
</dbReference>
<dbReference type="AlphaFoldDB" id="A0AA86MZA1"/>
<evidence type="ECO:0000313" key="3">
    <source>
        <dbReference type="EMBL" id="CAI4031828.1"/>
    </source>
</evidence>
<reference evidence="3" key="1">
    <citation type="submission" date="2022-10" db="EMBL/GenBank/DDBJ databases">
        <authorList>
            <person name="Koch H."/>
        </authorList>
    </citation>
    <scope>NUCLEOTIDE SEQUENCE</scope>
    <source>
        <strain evidence="3">DNF</strain>
    </source>
</reference>
<keyword evidence="2" id="KW-1133">Transmembrane helix</keyword>
<keyword evidence="2" id="KW-0472">Membrane</keyword>
<dbReference type="EMBL" id="OX365700">
    <property type="protein sequence ID" value="CAI4031828.1"/>
    <property type="molecule type" value="Genomic_DNA"/>
</dbReference>
<organism evidence="3 4">
    <name type="scientific">Nitrospira tepida</name>
    <dbReference type="NCBI Taxonomy" id="2973512"/>
    <lineage>
        <taxon>Bacteria</taxon>
        <taxon>Pseudomonadati</taxon>
        <taxon>Nitrospirota</taxon>
        <taxon>Nitrospiria</taxon>
        <taxon>Nitrospirales</taxon>
        <taxon>Nitrospiraceae</taxon>
        <taxon>Nitrospira</taxon>
    </lineage>
</organism>
<protein>
    <submittedName>
        <fullName evidence="3">Uncharacterized protein</fullName>
    </submittedName>
</protein>
<dbReference type="KEGG" id="nti:DNFV4_02249"/>
<accession>A0AA86MZA1</accession>
<evidence type="ECO:0000256" key="2">
    <source>
        <dbReference type="SAM" id="Phobius"/>
    </source>
</evidence>
<evidence type="ECO:0000256" key="1">
    <source>
        <dbReference type="SAM" id="MobiDB-lite"/>
    </source>
</evidence>